<evidence type="ECO:0000313" key="1">
    <source>
        <dbReference type="EMBL" id="KAK9285632.1"/>
    </source>
</evidence>
<dbReference type="AlphaFoldDB" id="A0AAP0S1M7"/>
<organism evidence="1 2">
    <name type="scientific">Liquidambar formosana</name>
    <name type="common">Formosan gum</name>
    <dbReference type="NCBI Taxonomy" id="63359"/>
    <lineage>
        <taxon>Eukaryota</taxon>
        <taxon>Viridiplantae</taxon>
        <taxon>Streptophyta</taxon>
        <taxon>Embryophyta</taxon>
        <taxon>Tracheophyta</taxon>
        <taxon>Spermatophyta</taxon>
        <taxon>Magnoliopsida</taxon>
        <taxon>eudicotyledons</taxon>
        <taxon>Gunneridae</taxon>
        <taxon>Pentapetalae</taxon>
        <taxon>Saxifragales</taxon>
        <taxon>Altingiaceae</taxon>
        <taxon>Liquidambar</taxon>
    </lineage>
</organism>
<name>A0AAP0S1M7_LIQFO</name>
<comment type="caution">
    <text evidence="1">The sequence shown here is derived from an EMBL/GenBank/DDBJ whole genome shotgun (WGS) entry which is preliminary data.</text>
</comment>
<evidence type="ECO:0008006" key="3">
    <source>
        <dbReference type="Google" id="ProtNLM"/>
    </source>
</evidence>
<dbReference type="Proteomes" id="UP001415857">
    <property type="component" value="Unassembled WGS sequence"/>
</dbReference>
<reference evidence="1 2" key="1">
    <citation type="journal article" date="2024" name="Plant J.">
        <title>Genome sequences and population genomics reveal climatic adaptation and genomic divergence between two closely related sweetgum species.</title>
        <authorList>
            <person name="Xu W.Q."/>
            <person name="Ren C.Q."/>
            <person name="Zhang X.Y."/>
            <person name="Comes H.P."/>
            <person name="Liu X.H."/>
            <person name="Li Y.G."/>
            <person name="Kettle C.J."/>
            <person name="Jalonen R."/>
            <person name="Gaisberger H."/>
            <person name="Ma Y.Z."/>
            <person name="Qiu Y.X."/>
        </authorList>
    </citation>
    <scope>NUCLEOTIDE SEQUENCE [LARGE SCALE GENOMIC DNA]</scope>
    <source>
        <strain evidence="1">Hangzhou</strain>
    </source>
</reference>
<sequence length="167" mass="18326">MRSFGEMMLPTSLVHVFGVSIAVYGESLVLLHYDVHLFDCCCCIWMMKEYGVVESWTKQFRIDIQAQLVNTVGLRKNAEILLAMNDGDLVSYHPKTQRVKDLGIHGDTLHVSNSLYVGTYVESLVLLKGVNGVLGGLEESSDAVPCTSLLGGNDEVEKTATVEGNDD</sequence>
<protein>
    <recommendedName>
        <fullName evidence="3">F-box protein</fullName>
    </recommendedName>
</protein>
<evidence type="ECO:0000313" key="2">
    <source>
        <dbReference type="Proteomes" id="UP001415857"/>
    </source>
</evidence>
<proteinExistence type="predicted"/>
<dbReference type="EMBL" id="JBBPBK010000005">
    <property type="protein sequence ID" value="KAK9285632.1"/>
    <property type="molecule type" value="Genomic_DNA"/>
</dbReference>
<gene>
    <name evidence="1" type="ORF">L1049_024829</name>
</gene>
<keyword evidence="2" id="KW-1185">Reference proteome</keyword>
<accession>A0AAP0S1M7</accession>